<name>A0A382S9K2_9ZZZZ</name>
<organism evidence="1">
    <name type="scientific">marine metagenome</name>
    <dbReference type="NCBI Taxonomy" id="408172"/>
    <lineage>
        <taxon>unclassified sequences</taxon>
        <taxon>metagenomes</taxon>
        <taxon>ecological metagenomes</taxon>
    </lineage>
</organism>
<protein>
    <submittedName>
        <fullName evidence="1">Uncharacterized protein</fullName>
    </submittedName>
</protein>
<proteinExistence type="predicted"/>
<accession>A0A382S9K2</accession>
<gene>
    <name evidence="1" type="ORF">METZ01_LOCUS359096</name>
</gene>
<reference evidence="1" key="1">
    <citation type="submission" date="2018-05" db="EMBL/GenBank/DDBJ databases">
        <authorList>
            <person name="Lanie J.A."/>
            <person name="Ng W.-L."/>
            <person name="Kazmierczak K.M."/>
            <person name="Andrzejewski T.M."/>
            <person name="Davidsen T.M."/>
            <person name="Wayne K.J."/>
            <person name="Tettelin H."/>
            <person name="Glass J.I."/>
            <person name="Rusch D."/>
            <person name="Podicherti R."/>
            <person name="Tsui H.-C.T."/>
            <person name="Winkler M.E."/>
        </authorList>
    </citation>
    <scope>NUCLEOTIDE SEQUENCE</scope>
</reference>
<evidence type="ECO:0000313" key="1">
    <source>
        <dbReference type="EMBL" id="SVD06242.1"/>
    </source>
</evidence>
<sequence>MEKNINQIMKKTLLILILSLLPIQSFAKAGDVYYCEMTQAIELKEGKLINYIPQKFKFTIESDNILRFGLDTNYFRGSAFKVIEFSNNGEQFYGDNFKYSYGDFYFAEVFRWTSTEVDTLTATAVSATCSIVEDYSV</sequence>
<dbReference type="EMBL" id="UINC01127245">
    <property type="protein sequence ID" value="SVD06242.1"/>
    <property type="molecule type" value="Genomic_DNA"/>
</dbReference>
<dbReference type="AlphaFoldDB" id="A0A382S9K2"/>